<feature type="compositionally biased region" description="Low complexity" evidence="1">
    <location>
        <begin position="96"/>
        <end position="126"/>
    </location>
</feature>
<sequence length="500" mass="51778">MPAPSAPTCPDNSGSTYTGPSGKKFVIECFMDRAGGDMPNQPVYVSSFQQCIDTCDSTAACVAVSRVGAACYMKSAQNNIVTNGAVWGARLASGQASTSPAPATSSSSSSSSSSSIKTSSSTSSTPVQPTGNTVLKSCPEADKQTFLVGSTSYMIKCGEDTVDNDVAAYDGVTLKECLDRCSLNANCNDLSYTGNSCYLKSKSSSVNTNPSVTRAIKLGGGVIVPSSSGSNQVSSSSFGGGDGGGVIIPSSSSSPTTMSSAAAPTSTGGFPILCDTQNNTIYTTSCNARYAVECGIDRSGGDLSGNPTYTTTLAECAALCDQRSECVDASWIKGSLKGACYLKGAVGAKEFNSGIQTVRQLSKCTIGSAPPGLEWMDLGLEAKKEKAKRKLHKEAQDSETFGGPDTTLTSGQDLTVEATITRTAYRTAESGVEVVTVTASDPRPAVVTDLDVDTTHVSGDCSTVIEPEGRRTRTTVVWVTVTTDLPDATTTTVPPRYYEW</sequence>
<organism evidence="4 5">
    <name type="scientific">Aulographum hederae CBS 113979</name>
    <dbReference type="NCBI Taxonomy" id="1176131"/>
    <lineage>
        <taxon>Eukaryota</taxon>
        <taxon>Fungi</taxon>
        <taxon>Dikarya</taxon>
        <taxon>Ascomycota</taxon>
        <taxon>Pezizomycotina</taxon>
        <taxon>Dothideomycetes</taxon>
        <taxon>Pleosporomycetidae</taxon>
        <taxon>Aulographales</taxon>
        <taxon>Aulographaceae</taxon>
    </lineage>
</organism>
<dbReference type="Pfam" id="PF14295">
    <property type="entry name" value="PAN_4"/>
    <property type="match status" value="2"/>
</dbReference>
<feature type="domain" description="Apple" evidence="2">
    <location>
        <begin position="161"/>
        <end position="214"/>
    </location>
</feature>
<dbReference type="Proteomes" id="UP000800041">
    <property type="component" value="Unassembled WGS sequence"/>
</dbReference>
<feature type="domain" description="Apple" evidence="3">
    <location>
        <begin position="32"/>
        <end position="68"/>
    </location>
</feature>
<evidence type="ECO:0000313" key="5">
    <source>
        <dbReference type="Proteomes" id="UP000800041"/>
    </source>
</evidence>
<evidence type="ECO:0000256" key="1">
    <source>
        <dbReference type="SAM" id="MobiDB-lite"/>
    </source>
</evidence>
<feature type="domain" description="Apple" evidence="3">
    <location>
        <begin position="296"/>
        <end position="343"/>
    </location>
</feature>
<reference evidence="4" key="1">
    <citation type="journal article" date="2020" name="Stud. Mycol.">
        <title>101 Dothideomycetes genomes: a test case for predicting lifestyles and emergence of pathogens.</title>
        <authorList>
            <person name="Haridas S."/>
            <person name="Albert R."/>
            <person name="Binder M."/>
            <person name="Bloem J."/>
            <person name="Labutti K."/>
            <person name="Salamov A."/>
            <person name="Andreopoulos B."/>
            <person name="Baker S."/>
            <person name="Barry K."/>
            <person name="Bills G."/>
            <person name="Bluhm B."/>
            <person name="Cannon C."/>
            <person name="Castanera R."/>
            <person name="Culley D."/>
            <person name="Daum C."/>
            <person name="Ezra D."/>
            <person name="Gonzalez J."/>
            <person name="Henrissat B."/>
            <person name="Kuo A."/>
            <person name="Liang C."/>
            <person name="Lipzen A."/>
            <person name="Lutzoni F."/>
            <person name="Magnuson J."/>
            <person name="Mondo S."/>
            <person name="Nolan M."/>
            <person name="Ohm R."/>
            <person name="Pangilinan J."/>
            <person name="Park H.-J."/>
            <person name="Ramirez L."/>
            <person name="Alfaro M."/>
            <person name="Sun H."/>
            <person name="Tritt A."/>
            <person name="Yoshinaga Y."/>
            <person name="Zwiers L.-H."/>
            <person name="Turgeon B."/>
            <person name="Goodwin S."/>
            <person name="Spatafora J."/>
            <person name="Crous P."/>
            <person name="Grigoriev I."/>
        </authorList>
    </citation>
    <scope>NUCLEOTIDE SEQUENCE</scope>
    <source>
        <strain evidence="4">CBS 113979</strain>
    </source>
</reference>
<evidence type="ECO:0000259" key="2">
    <source>
        <dbReference type="Pfam" id="PF00024"/>
    </source>
</evidence>
<name>A0A6G1HFG5_9PEZI</name>
<dbReference type="AlphaFoldDB" id="A0A6G1HFG5"/>
<dbReference type="OrthoDB" id="424610at2759"/>
<dbReference type="InterPro" id="IPR003609">
    <property type="entry name" value="Pan_app"/>
</dbReference>
<accession>A0A6G1HFG5</accession>
<dbReference type="Pfam" id="PF00024">
    <property type="entry name" value="PAN_1"/>
    <property type="match status" value="1"/>
</dbReference>
<evidence type="ECO:0000259" key="3">
    <source>
        <dbReference type="Pfam" id="PF14295"/>
    </source>
</evidence>
<dbReference type="EMBL" id="ML977138">
    <property type="protein sequence ID" value="KAF1991976.1"/>
    <property type="molecule type" value="Genomic_DNA"/>
</dbReference>
<keyword evidence="5" id="KW-1185">Reference proteome</keyword>
<dbReference type="Gene3D" id="3.50.4.10">
    <property type="entry name" value="Hepatocyte Growth Factor"/>
    <property type="match status" value="1"/>
</dbReference>
<dbReference type="PANTHER" id="PTHR33946:SF4">
    <property type="entry name" value="COAGULATION FACTOR XI"/>
    <property type="match status" value="1"/>
</dbReference>
<proteinExistence type="predicted"/>
<dbReference type="PANTHER" id="PTHR33946">
    <property type="match status" value="1"/>
</dbReference>
<evidence type="ECO:0000313" key="4">
    <source>
        <dbReference type="EMBL" id="KAF1991976.1"/>
    </source>
</evidence>
<protein>
    <recommendedName>
        <fullName evidence="2 3">Apple domain-containing protein</fullName>
    </recommendedName>
</protein>
<feature type="region of interest" description="Disordered" evidence="1">
    <location>
        <begin position="96"/>
        <end position="136"/>
    </location>
</feature>
<gene>
    <name evidence="4" type="ORF">K402DRAFT_416473</name>
</gene>